<keyword evidence="2 4" id="KW-0963">Cytoplasm</keyword>
<dbReference type="PANTHER" id="PTHR38100:SF1">
    <property type="entry name" value="HIGH FREQUENCY LYSOGENIZATION PROTEIN HFLD"/>
    <property type="match status" value="1"/>
</dbReference>
<evidence type="ECO:0000313" key="6">
    <source>
        <dbReference type="Proteomes" id="UP000000639"/>
    </source>
</evidence>
<dbReference type="InterPro" id="IPR035932">
    <property type="entry name" value="HflD-like_sf"/>
</dbReference>
<dbReference type="STRING" id="357804.Ping_0962"/>
<accession>A1STI8</accession>
<sequence length="209" mass="23362">MSFNNIESRCLAFAAICQAAYLLDKIATKGLCPDAVAFDASLQSIMRVESDSPIEIFGGYDVLEVGFKSMIEQLDNGSNSRNMQVTKYIIGMISLEKKLSNNSSTLNLLSQRINQVQRQLAHFDINDSSVLSNLDSIYKDLISTLGPKIQINGSPTCLQQEHTQHKIRALLLAGVRAAVLWRQLGGKRRQLIFSRKAMIHQTKQNLHRV</sequence>
<proteinExistence type="inferred from homology"/>
<dbReference type="GO" id="GO:0005737">
    <property type="term" value="C:cytoplasm"/>
    <property type="evidence" value="ECO:0007669"/>
    <property type="project" value="UniProtKB-SubCell"/>
</dbReference>
<dbReference type="AlphaFoldDB" id="A1STI8"/>
<evidence type="ECO:0000256" key="4">
    <source>
        <dbReference type="HAMAP-Rule" id="MF_00695"/>
    </source>
</evidence>
<dbReference type="SUPFAM" id="SSF101322">
    <property type="entry name" value="YcfC-like"/>
    <property type="match status" value="1"/>
</dbReference>
<dbReference type="eggNOG" id="COG2915">
    <property type="taxonomic scope" value="Bacteria"/>
</dbReference>
<dbReference type="Proteomes" id="UP000000639">
    <property type="component" value="Chromosome"/>
</dbReference>
<dbReference type="RefSeq" id="WP_011769366.1">
    <property type="nucleotide sequence ID" value="NC_008709.1"/>
</dbReference>
<keyword evidence="4" id="KW-0997">Cell inner membrane</keyword>
<evidence type="ECO:0000313" key="5">
    <source>
        <dbReference type="EMBL" id="ABM02803.1"/>
    </source>
</evidence>
<dbReference type="HOGENOM" id="CLU_098920_0_0_6"/>
<evidence type="ECO:0000256" key="1">
    <source>
        <dbReference type="ARBA" id="ARBA00022475"/>
    </source>
</evidence>
<protein>
    <recommendedName>
        <fullName evidence="4">High frequency lysogenization protein HflD homolog</fullName>
    </recommendedName>
</protein>
<organism evidence="5 6">
    <name type="scientific">Psychromonas ingrahamii (strain DSM 17664 / CCUG 51855 / 37)</name>
    <dbReference type="NCBI Taxonomy" id="357804"/>
    <lineage>
        <taxon>Bacteria</taxon>
        <taxon>Pseudomonadati</taxon>
        <taxon>Pseudomonadota</taxon>
        <taxon>Gammaproteobacteria</taxon>
        <taxon>Alteromonadales</taxon>
        <taxon>Psychromonadaceae</taxon>
        <taxon>Psychromonas</taxon>
    </lineage>
</organism>
<keyword evidence="3 4" id="KW-0472">Membrane</keyword>
<dbReference type="GO" id="GO:0005886">
    <property type="term" value="C:plasma membrane"/>
    <property type="evidence" value="ECO:0007669"/>
    <property type="project" value="UniProtKB-SubCell"/>
</dbReference>
<dbReference type="HAMAP" id="MF_00695">
    <property type="entry name" value="HflD_protein"/>
    <property type="match status" value="1"/>
</dbReference>
<keyword evidence="1 4" id="KW-1003">Cell membrane</keyword>
<name>A1STI8_PSYIN</name>
<dbReference type="EMBL" id="CP000510">
    <property type="protein sequence ID" value="ABM02803.1"/>
    <property type="molecule type" value="Genomic_DNA"/>
</dbReference>
<dbReference type="PANTHER" id="PTHR38100">
    <property type="entry name" value="HIGH FREQUENCY LYSOGENIZATION PROTEIN HFLD"/>
    <property type="match status" value="1"/>
</dbReference>
<keyword evidence="6" id="KW-1185">Reference proteome</keyword>
<evidence type="ECO:0000256" key="2">
    <source>
        <dbReference type="ARBA" id="ARBA00022490"/>
    </source>
</evidence>
<dbReference type="OrthoDB" id="9788031at2"/>
<dbReference type="Gene3D" id="1.10.3890.10">
    <property type="entry name" value="HflD-like"/>
    <property type="match status" value="1"/>
</dbReference>
<gene>
    <name evidence="4" type="primary">hflD</name>
    <name evidence="5" type="ordered locus">Ping_0962</name>
</gene>
<dbReference type="NCBIfam" id="NF001248">
    <property type="entry name" value="PRK00218.1-4"/>
    <property type="match status" value="1"/>
</dbReference>
<reference evidence="5 6" key="1">
    <citation type="submission" date="2007-01" db="EMBL/GenBank/DDBJ databases">
        <title>Complete sequence of Psychromonas ingrahamii 37.</title>
        <authorList>
            <consortium name="US DOE Joint Genome Institute"/>
            <person name="Copeland A."/>
            <person name="Lucas S."/>
            <person name="Lapidus A."/>
            <person name="Barry K."/>
            <person name="Detter J.C."/>
            <person name="Glavina del Rio T."/>
            <person name="Hammon N."/>
            <person name="Israni S."/>
            <person name="Dalin E."/>
            <person name="Tice H."/>
            <person name="Pitluck S."/>
            <person name="Thompson L.S."/>
            <person name="Brettin T."/>
            <person name="Bruce D."/>
            <person name="Han C."/>
            <person name="Tapia R."/>
            <person name="Schmutz J."/>
            <person name="Larimer F."/>
            <person name="Land M."/>
            <person name="Hauser L."/>
            <person name="Kyrpides N."/>
            <person name="Ivanova N."/>
            <person name="Staley J."/>
            <person name="Richardson P."/>
        </authorList>
    </citation>
    <scope>NUCLEOTIDE SEQUENCE [LARGE SCALE GENOMIC DNA]</scope>
    <source>
        <strain evidence="5 6">37</strain>
    </source>
</reference>
<comment type="subcellular location">
    <subcellularLocation>
        <location evidence="4">Cytoplasm</location>
    </subcellularLocation>
    <subcellularLocation>
        <location evidence="4">Cell inner membrane</location>
        <topology evidence="4">Peripheral membrane protein</topology>
        <orientation evidence="4">Cytoplasmic side</orientation>
    </subcellularLocation>
</comment>
<comment type="similarity">
    <text evidence="4">Belongs to the HflD family.</text>
</comment>
<dbReference type="NCBIfam" id="NF001246">
    <property type="entry name" value="PRK00218.1-2"/>
    <property type="match status" value="1"/>
</dbReference>
<dbReference type="Pfam" id="PF04356">
    <property type="entry name" value="DUF489"/>
    <property type="match status" value="1"/>
</dbReference>
<dbReference type="KEGG" id="pin:Ping_0962"/>
<evidence type="ECO:0000256" key="3">
    <source>
        <dbReference type="ARBA" id="ARBA00023136"/>
    </source>
</evidence>
<dbReference type="InterPro" id="IPR007451">
    <property type="entry name" value="HflD"/>
</dbReference>